<feature type="signal peptide" evidence="2">
    <location>
        <begin position="1"/>
        <end position="15"/>
    </location>
</feature>
<dbReference type="EMBL" id="DS231835">
    <property type="protein sequence ID" value="EDS32902.1"/>
    <property type="molecule type" value="Genomic_DNA"/>
</dbReference>
<protein>
    <recommendedName>
        <fullName evidence="6">Ionotropic glutamate receptor C-terminal domain-containing protein</fullName>
    </recommendedName>
</protein>
<accession>B0W458</accession>
<keyword evidence="1" id="KW-0812">Transmembrane</keyword>
<feature type="chain" id="PRO_5014566461" description="Ionotropic glutamate receptor C-terminal domain-containing protein" evidence="2">
    <location>
        <begin position="16"/>
        <end position="527"/>
    </location>
</feature>
<evidence type="ECO:0000313" key="4">
    <source>
        <dbReference type="EnsemblMetazoa" id="CPIJ001818-PA"/>
    </source>
</evidence>
<reference evidence="4" key="2">
    <citation type="submission" date="2020-05" db="UniProtKB">
        <authorList>
            <consortium name="EnsemblMetazoa"/>
        </authorList>
    </citation>
    <scope>IDENTIFICATION</scope>
    <source>
        <strain evidence="4">JHB</strain>
    </source>
</reference>
<gene>
    <name evidence="4" type="primary">6032978</name>
    <name evidence="3" type="ORF">CpipJ_CPIJ001818</name>
</gene>
<proteinExistence type="predicted"/>
<dbReference type="VEuPathDB" id="VectorBase:CPIJ001818"/>
<keyword evidence="2" id="KW-0732">Signal</keyword>
<evidence type="ECO:0008006" key="6">
    <source>
        <dbReference type="Google" id="ProtNLM"/>
    </source>
</evidence>
<feature type="transmembrane region" description="Helical" evidence="1">
    <location>
        <begin position="261"/>
        <end position="281"/>
    </location>
</feature>
<dbReference type="KEGG" id="cqu:CpipJ_CPIJ001818"/>
<name>B0W458_CULQU</name>
<keyword evidence="5" id="KW-1185">Reference proteome</keyword>
<evidence type="ECO:0000256" key="2">
    <source>
        <dbReference type="SAM" id="SignalP"/>
    </source>
</evidence>
<reference evidence="3" key="1">
    <citation type="submission" date="2007-03" db="EMBL/GenBank/DDBJ databases">
        <title>Annotation of Culex pipiens quinquefasciatus.</title>
        <authorList>
            <consortium name="The Broad Institute Genome Sequencing Platform"/>
            <person name="Atkinson P.W."/>
            <person name="Hemingway J."/>
            <person name="Christensen B.M."/>
            <person name="Higgs S."/>
            <person name="Kodira C."/>
            <person name="Hannick L."/>
            <person name="Megy K."/>
            <person name="O'Leary S."/>
            <person name="Pearson M."/>
            <person name="Haas B.J."/>
            <person name="Mauceli E."/>
            <person name="Wortman J.R."/>
            <person name="Lee N.H."/>
            <person name="Guigo R."/>
            <person name="Stanke M."/>
            <person name="Alvarado L."/>
            <person name="Amedeo P."/>
            <person name="Antoine C.H."/>
            <person name="Arensburger P."/>
            <person name="Bidwell S.L."/>
            <person name="Crawford M."/>
            <person name="Camaro F."/>
            <person name="Devon K."/>
            <person name="Engels R."/>
            <person name="Hammond M."/>
            <person name="Howarth C."/>
            <person name="Koehrsen M."/>
            <person name="Lawson D."/>
            <person name="Montgomery P."/>
            <person name="Nene V."/>
            <person name="Nusbaum C."/>
            <person name="Puiu D."/>
            <person name="Romero-Severson J."/>
            <person name="Severson D.W."/>
            <person name="Shumway M."/>
            <person name="Sisk P."/>
            <person name="Stolte C."/>
            <person name="Zeng Q."/>
            <person name="Eisenstadt E."/>
            <person name="Fraser-Liggett C."/>
            <person name="Strausberg R."/>
            <person name="Galagan J."/>
            <person name="Birren B."/>
            <person name="Collins F.H."/>
        </authorList>
    </citation>
    <scope>NUCLEOTIDE SEQUENCE [LARGE SCALE GENOMIC DNA]</scope>
    <source>
        <strain evidence="3">JHB</strain>
    </source>
</reference>
<dbReference type="HOGENOM" id="CLU_545386_0_0_1"/>
<sequence length="527" mass="60146">MKLLSSSVLPIWTLAQLHVDEICNTLTNTQKYVLPGQEPIFVGHNEFMNSTLQAVLTCFLAASVDLKVVVSNPTLYAKVRPLTSYSVLLGDEFRQILDDFFRLRSRGIIVCQDKLFPAIIKKSHGYRSYAIVYVTFDSQHCTIRYYNPYFKTFHKLSTLSEDPLLQATNDIAGFRISAQSGQPNVINLLDVVASKMNGTHTRKEDERNDFKIVFSAMYLAENFVHQRKIIYMFQNEKDYALVPRLNKPIPSVHILTDPFDVLSWIMIVVVLTSLALLRTGLGNRKTIIKFLQNICDILGSFTTGSEVVFCREMERWLNAVCILLSVVVINAYQSMIISYLLCPRFYPELDTLEHLNESCCWDSDEQASLFQHYNACPDPYMYGILYGDKETGISTLHRMFYCILLDSWTKEITDVSPPLAITSGMFRWSKQTLNEWPMMGWATGDAVVTERIQVMSAVFFAEGALDRFHCPRATWQEDDSRNILGMPTTVDELSLVWGVYLVGTGVAFAIFAGEKLYTLKFDSCFRH</sequence>
<evidence type="ECO:0000313" key="3">
    <source>
        <dbReference type="EMBL" id="EDS32902.1"/>
    </source>
</evidence>
<organism>
    <name type="scientific">Culex quinquefasciatus</name>
    <name type="common">Southern house mosquito</name>
    <name type="synonym">Culex pungens</name>
    <dbReference type="NCBI Taxonomy" id="7176"/>
    <lineage>
        <taxon>Eukaryota</taxon>
        <taxon>Metazoa</taxon>
        <taxon>Ecdysozoa</taxon>
        <taxon>Arthropoda</taxon>
        <taxon>Hexapoda</taxon>
        <taxon>Insecta</taxon>
        <taxon>Pterygota</taxon>
        <taxon>Neoptera</taxon>
        <taxon>Endopterygota</taxon>
        <taxon>Diptera</taxon>
        <taxon>Nematocera</taxon>
        <taxon>Culicoidea</taxon>
        <taxon>Culicidae</taxon>
        <taxon>Culicinae</taxon>
        <taxon>Culicini</taxon>
        <taxon>Culex</taxon>
        <taxon>Culex</taxon>
    </lineage>
</organism>
<dbReference type="AlphaFoldDB" id="B0W458"/>
<keyword evidence="1" id="KW-1133">Transmembrane helix</keyword>
<keyword evidence="1" id="KW-0472">Membrane</keyword>
<dbReference type="InParanoid" id="B0W458"/>
<dbReference type="OMA" id="INESCIW"/>
<dbReference type="VEuPathDB" id="VectorBase:CQUJHB020364"/>
<dbReference type="Proteomes" id="UP000002320">
    <property type="component" value="Unassembled WGS sequence"/>
</dbReference>
<evidence type="ECO:0000313" key="5">
    <source>
        <dbReference type="Proteomes" id="UP000002320"/>
    </source>
</evidence>
<evidence type="ECO:0000256" key="1">
    <source>
        <dbReference type="SAM" id="Phobius"/>
    </source>
</evidence>
<feature type="transmembrane region" description="Helical" evidence="1">
    <location>
        <begin position="316"/>
        <end position="341"/>
    </location>
</feature>
<dbReference type="EnsemblMetazoa" id="CPIJ001818-RA">
    <property type="protein sequence ID" value="CPIJ001818-PA"/>
    <property type="gene ID" value="CPIJ001818"/>
</dbReference>
<dbReference type="eggNOG" id="ENOG502TATW">
    <property type="taxonomic scope" value="Eukaryota"/>
</dbReference>
<feature type="transmembrane region" description="Helical" evidence="1">
    <location>
        <begin position="494"/>
        <end position="513"/>
    </location>
</feature>